<dbReference type="InterPro" id="IPR000073">
    <property type="entry name" value="AB_hydrolase_1"/>
</dbReference>
<accession>A0AAD1HUZ1</accession>
<keyword evidence="2" id="KW-0378">Hydrolase</keyword>
<dbReference type="EMBL" id="AP022564">
    <property type="protein sequence ID" value="BBX20943.1"/>
    <property type="molecule type" value="Genomic_DNA"/>
</dbReference>
<dbReference type="SUPFAM" id="SSF53474">
    <property type="entry name" value="alpha/beta-Hydrolases"/>
    <property type="match status" value="1"/>
</dbReference>
<reference evidence="2 3" key="1">
    <citation type="journal article" date="2019" name="Emerg. Microbes Infect.">
        <title>Comprehensive subspecies identification of 175 nontuberculous mycobacteria species based on 7547 genomic profiles.</title>
        <authorList>
            <person name="Matsumoto Y."/>
            <person name="Kinjo T."/>
            <person name="Motooka D."/>
            <person name="Nabeya D."/>
            <person name="Jung N."/>
            <person name="Uechi K."/>
            <person name="Horii T."/>
            <person name="Iida T."/>
            <person name="Fujita J."/>
            <person name="Nakamura S."/>
        </authorList>
    </citation>
    <scope>NUCLEOTIDE SEQUENCE [LARGE SCALE GENOMIC DNA]</scope>
    <source>
        <strain evidence="2 3">JCM 12143</strain>
    </source>
</reference>
<dbReference type="GO" id="GO:0006654">
    <property type="term" value="P:phosphatidic acid biosynthetic process"/>
    <property type="evidence" value="ECO:0007669"/>
    <property type="project" value="TreeGrafter"/>
</dbReference>
<proteinExistence type="predicted"/>
<dbReference type="InterPro" id="IPR029058">
    <property type="entry name" value="AB_hydrolase_fold"/>
</dbReference>
<protein>
    <submittedName>
        <fullName evidence="2">Alpha/beta hydrolase</fullName>
    </submittedName>
</protein>
<dbReference type="AlphaFoldDB" id="A0AAD1HUZ1"/>
<gene>
    <name evidence="2" type="ORF">MTER_03540</name>
</gene>
<keyword evidence="3" id="KW-1185">Reference proteome</keyword>
<dbReference type="Proteomes" id="UP000467636">
    <property type="component" value="Chromosome"/>
</dbReference>
<dbReference type="RefSeq" id="WP_085261487.1">
    <property type="nucleotide sequence ID" value="NZ_AP022564.1"/>
</dbReference>
<evidence type="ECO:0000313" key="2">
    <source>
        <dbReference type="EMBL" id="BBX20943.1"/>
    </source>
</evidence>
<feature type="domain" description="AB hydrolase-1" evidence="1">
    <location>
        <begin position="18"/>
        <end position="249"/>
    </location>
</feature>
<dbReference type="GO" id="GO:0042171">
    <property type="term" value="F:lysophosphatidic acid acyltransferase activity"/>
    <property type="evidence" value="ECO:0007669"/>
    <property type="project" value="TreeGrafter"/>
</dbReference>
<organism evidence="2 3">
    <name type="scientific">Mycolicibacter terrae</name>
    <dbReference type="NCBI Taxonomy" id="1788"/>
    <lineage>
        <taxon>Bacteria</taxon>
        <taxon>Bacillati</taxon>
        <taxon>Actinomycetota</taxon>
        <taxon>Actinomycetes</taxon>
        <taxon>Mycobacteriales</taxon>
        <taxon>Mycobacteriaceae</taxon>
        <taxon>Mycolicibacter</taxon>
    </lineage>
</organism>
<evidence type="ECO:0000313" key="3">
    <source>
        <dbReference type="Proteomes" id="UP000467636"/>
    </source>
</evidence>
<dbReference type="GO" id="GO:0055088">
    <property type="term" value="P:lipid homeostasis"/>
    <property type="evidence" value="ECO:0007669"/>
    <property type="project" value="TreeGrafter"/>
</dbReference>
<dbReference type="PANTHER" id="PTHR42886">
    <property type="entry name" value="RE40534P-RELATED"/>
    <property type="match status" value="1"/>
</dbReference>
<dbReference type="PANTHER" id="PTHR42886:SF42">
    <property type="entry name" value="ALPHA_BETA-HYDROLASES SUPERFAMILY PROTEIN"/>
    <property type="match status" value="1"/>
</dbReference>
<name>A0AAD1HUZ1_9MYCO</name>
<dbReference type="Pfam" id="PF12697">
    <property type="entry name" value="Abhydrolase_6"/>
    <property type="match status" value="1"/>
</dbReference>
<dbReference type="GO" id="GO:0052689">
    <property type="term" value="F:carboxylic ester hydrolase activity"/>
    <property type="evidence" value="ECO:0007669"/>
    <property type="project" value="TreeGrafter"/>
</dbReference>
<sequence>MLEVLDVGESTATHETPLLFIHGTSHAAWCWDEHFLHYFAELGYRALALNLRGHGRSPVQGSIRRVTLSAFAKDLHTAVCALETPPVLIGHSLGGFVIAKYLERYDASGAVLVASAPPHGSWGTLARALRHHPGVMLRGLLRGRLGPDFADPGLARSWFFSPDMPEELVVRYAKRLQQESDRALVDCLFRAPVRARSPIPMLVLAAERDFVFSARATASTACAYGGDWQLIPDLAHDVMLDTRWRAAADAVRLWLERQQF</sequence>
<dbReference type="Gene3D" id="3.40.50.1820">
    <property type="entry name" value="alpha/beta hydrolase"/>
    <property type="match status" value="1"/>
</dbReference>
<evidence type="ECO:0000259" key="1">
    <source>
        <dbReference type="Pfam" id="PF12697"/>
    </source>
</evidence>